<dbReference type="Proteomes" id="UP000327468">
    <property type="component" value="Chromosome 9"/>
</dbReference>
<evidence type="ECO:0000313" key="2">
    <source>
        <dbReference type="Proteomes" id="UP000327468"/>
    </source>
</evidence>
<gene>
    <name evidence="1" type="ORF">PHYPO_G00241420</name>
</gene>
<dbReference type="PANTHER" id="PTHR22437:SF2">
    <property type="entry name" value="STORKHEAD-BOX PROTEIN 2"/>
    <property type="match status" value="1"/>
</dbReference>
<accession>A0A5N5NFU4</accession>
<dbReference type="GO" id="GO:0005634">
    <property type="term" value="C:nucleus"/>
    <property type="evidence" value="ECO:0007669"/>
    <property type="project" value="TreeGrafter"/>
</dbReference>
<organism evidence="1 2">
    <name type="scientific">Pangasianodon hypophthalmus</name>
    <name type="common">Striped catfish</name>
    <name type="synonym">Helicophagus hypophthalmus</name>
    <dbReference type="NCBI Taxonomy" id="310915"/>
    <lineage>
        <taxon>Eukaryota</taxon>
        <taxon>Metazoa</taxon>
        <taxon>Chordata</taxon>
        <taxon>Craniata</taxon>
        <taxon>Vertebrata</taxon>
        <taxon>Euteleostomi</taxon>
        <taxon>Actinopterygii</taxon>
        <taxon>Neopterygii</taxon>
        <taxon>Teleostei</taxon>
        <taxon>Ostariophysi</taxon>
        <taxon>Siluriformes</taxon>
        <taxon>Pangasiidae</taxon>
        <taxon>Pangasianodon</taxon>
    </lineage>
</organism>
<proteinExistence type="predicted"/>
<dbReference type="GO" id="GO:0005737">
    <property type="term" value="C:cytoplasm"/>
    <property type="evidence" value="ECO:0007669"/>
    <property type="project" value="TreeGrafter"/>
</dbReference>
<keyword evidence="2" id="KW-1185">Reference proteome</keyword>
<name>A0A5N5NFU4_PANHP</name>
<dbReference type="AlphaFoldDB" id="A0A5N5NFU4"/>
<comment type="caution">
    <text evidence="1">The sequence shown here is derived from an EMBL/GenBank/DDBJ whole genome shotgun (WGS) entry which is preliminary data.</text>
</comment>
<evidence type="ECO:0000313" key="1">
    <source>
        <dbReference type="EMBL" id="KAB5565431.1"/>
    </source>
</evidence>
<dbReference type="EMBL" id="VFJC01000010">
    <property type="protein sequence ID" value="KAB5565431.1"/>
    <property type="molecule type" value="Genomic_DNA"/>
</dbReference>
<sequence>MEPFLQLAPHSLAIVLSRRAPADSRGVTESAEPPRHHTGYEVFAEFKALNTEHFWNKMVADAIAETFFLGWLDEHVLLIQGKEEHLEALREAWTRRSLKAPRGFDIKYLGN</sequence>
<reference evidence="1 2" key="1">
    <citation type="submission" date="2019-06" db="EMBL/GenBank/DDBJ databases">
        <title>A chromosome-scale genome assembly of the striped catfish, Pangasianodon hypophthalmus.</title>
        <authorList>
            <person name="Wen M."/>
            <person name="Zahm M."/>
            <person name="Roques C."/>
            <person name="Cabau C."/>
            <person name="Klopp C."/>
            <person name="Donnadieu C."/>
            <person name="Jouanno E."/>
            <person name="Avarre J.-C."/>
            <person name="Campet M."/>
            <person name="Ha T.T.T."/>
            <person name="Dugue R."/>
            <person name="Lampietro C."/>
            <person name="Louis A."/>
            <person name="Herpin A."/>
            <person name="Echchiki A."/>
            <person name="Berthelot C."/>
            <person name="Parey E."/>
            <person name="Roest-Crollius H."/>
            <person name="Braasch I."/>
            <person name="Postlethwait J."/>
            <person name="Bobe J."/>
            <person name="Montfort J."/>
            <person name="Bouchez O."/>
            <person name="Begum T."/>
            <person name="Schartl M."/>
            <person name="Guiguen Y."/>
        </authorList>
    </citation>
    <scope>NUCLEOTIDE SEQUENCE [LARGE SCALE GENOMIC DNA]</scope>
    <source>
        <strain evidence="1 2">Indonesia</strain>
        <tissue evidence="1">Blood</tissue>
    </source>
</reference>
<dbReference type="GO" id="GO:0006357">
    <property type="term" value="P:regulation of transcription by RNA polymerase II"/>
    <property type="evidence" value="ECO:0007669"/>
    <property type="project" value="InterPro"/>
</dbReference>
<dbReference type="GO" id="GO:0000977">
    <property type="term" value="F:RNA polymerase II transcription regulatory region sequence-specific DNA binding"/>
    <property type="evidence" value="ECO:0007669"/>
    <property type="project" value="TreeGrafter"/>
</dbReference>
<dbReference type="PANTHER" id="PTHR22437">
    <property type="entry name" value="WINGED HELIX DOMAIN-CONTAINING PROTEIN"/>
    <property type="match status" value="1"/>
</dbReference>
<protein>
    <submittedName>
        <fullName evidence="1">Uncharacterized protein</fullName>
    </submittedName>
</protein>
<dbReference type="InterPro" id="IPR040126">
    <property type="entry name" value="STOX1/2"/>
</dbReference>